<evidence type="ECO:0000313" key="3">
    <source>
        <dbReference type="Proteomes" id="UP000262583"/>
    </source>
</evidence>
<dbReference type="InterPro" id="IPR036249">
    <property type="entry name" value="Thioredoxin-like_sf"/>
</dbReference>
<sequence length="275" mass="29839">MKSPCAGYRKVAFFSGLMSAVSCLVGTPLNAAESGSEVRSIQISPFLPQEGRYYLYVAFGRTVSPQPLKYVVRHRGAEDAGELSPTTSRTTADGFDWYLVGSYDFSLGGDQGLTLSVASGIRPEALQGVLVRWTTHPLGQSSLAGNFAPPSPASEVAAETPASSAAPSVHWLSSIEEARAEAQRTGKGILLFFHASTNERSLLYDKTFEDPLVRKVLAERFVAVRLNFVEQRELAFRLQVFRAGTINLYDAQGNPLGQITEHLPASELAKRLQGN</sequence>
<gene>
    <name evidence="2" type="ORF">BRCON_2539</name>
</gene>
<evidence type="ECO:0000313" key="2">
    <source>
        <dbReference type="EMBL" id="AXA37281.1"/>
    </source>
</evidence>
<keyword evidence="1" id="KW-0732">Signal</keyword>
<dbReference type="KEGG" id="schv:BRCON_2539"/>
<dbReference type="Gene3D" id="3.40.30.10">
    <property type="entry name" value="Glutaredoxin"/>
    <property type="match status" value="1"/>
</dbReference>
<feature type="chain" id="PRO_5016376949" description="Thioredoxin domain-containing protein" evidence="1">
    <location>
        <begin position="32"/>
        <end position="275"/>
    </location>
</feature>
<reference evidence="2 3" key="1">
    <citation type="submission" date="2018-05" db="EMBL/GenBank/DDBJ databases">
        <title>A metagenomic window into the 2 km-deep terrestrial subsurface aquifer revealed taxonomically and functionally diverse microbial community comprising novel uncultured bacterial lineages.</title>
        <authorList>
            <person name="Kadnikov V.V."/>
            <person name="Mardanov A.V."/>
            <person name="Beletsky A.V."/>
            <person name="Banks D."/>
            <person name="Pimenov N.V."/>
            <person name="Frank Y.A."/>
            <person name="Karnachuk O.V."/>
            <person name="Ravin N.V."/>
        </authorList>
    </citation>
    <scope>NUCLEOTIDE SEQUENCE [LARGE SCALE GENOMIC DNA]</scope>
    <source>
        <strain evidence="2">BY</strain>
    </source>
</reference>
<proteinExistence type="predicted"/>
<dbReference type="PROSITE" id="PS51257">
    <property type="entry name" value="PROKAR_LIPOPROTEIN"/>
    <property type="match status" value="1"/>
</dbReference>
<feature type="signal peptide" evidence="1">
    <location>
        <begin position="1"/>
        <end position="31"/>
    </location>
</feature>
<dbReference type="SUPFAM" id="SSF52833">
    <property type="entry name" value="Thioredoxin-like"/>
    <property type="match status" value="1"/>
</dbReference>
<protein>
    <recommendedName>
        <fullName evidence="4">Thioredoxin domain-containing protein</fullName>
    </recommendedName>
</protein>
<dbReference type="EMBL" id="CP030759">
    <property type="protein sequence ID" value="AXA37281.1"/>
    <property type="molecule type" value="Genomic_DNA"/>
</dbReference>
<dbReference type="Proteomes" id="UP000262583">
    <property type="component" value="Chromosome"/>
</dbReference>
<dbReference type="AlphaFoldDB" id="A0A2Z4Y7S6"/>
<organism evidence="2 3">
    <name type="scientific">Sumerlaea chitinivorans</name>
    <dbReference type="NCBI Taxonomy" id="2250252"/>
    <lineage>
        <taxon>Bacteria</taxon>
        <taxon>Candidatus Sumerlaeota</taxon>
        <taxon>Candidatus Sumerlaeia</taxon>
        <taxon>Candidatus Sumerlaeales</taxon>
        <taxon>Candidatus Sumerlaeaceae</taxon>
        <taxon>Candidatus Sumerlaea</taxon>
    </lineage>
</organism>
<dbReference type="Pfam" id="PF13899">
    <property type="entry name" value="Thioredoxin_7"/>
    <property type="match status" value="1"/>
</dbReference>
<name>A0A2Z4Y7S6_SUMC1</name>
<accession>A0A2Z4Y7S6</accession>
<evidence type="ECO:0008006" key="4">
    <source>
        <dbReference type="Google" id="ProtNLM"/>
    </source>
</evidence>
<evidence type="ECO:0000256" key="1">
    <source>
        <dbReference type="SAM" id="SignalP"/>
    </source>
</evidence>